<dbReference type="EMBL" id="LAZR01029470">
    <property type="protein sequence ID" value="KKL59484.1"/>
    <property type="molecule type" value="Genomic_DNA"/>
</dbReference>
<organism evidence="1">
    <name type="scientific">marine sediment metagenome</name>
    <dbReference type="NCBI Taxonomy" id="412755"/>
    <lineage>
        <taxon>unclassified sequences</taxon>
        <taxon>metagenomes</taxon>
        <taxon>ecological metagenomes</taxon>
    </lineage>
</organism>
<comment type="caution">
    <text evidence="1">The sequence shown here is derived from an EMBL/GenBank/DDBJ whole genome shotgun (WGS) entry which is preliminary data.</text>
</comment>
<protein>
    <submittedName>
        <fullName evidence="1">Uncharacterized protein</fullName>
    </submittedName>
</protein>
<reference evidence="1" key="1">
    <citation type="journal article" date="2015" name="Nature">
        <title>Complex archaea that bridge the gap between prokaryotes and eukaryotes.</title>
        <authorList>
            <person name="Spang A."/>
            <person name="Saw J.H."/>
            <person name="Jorgensen S.L."/>
            <person name="Zaremba-Niedzwiedzka K."/>
            <person name="Martijn J."/>
            <person name="Lind A.E."/>
            <person name="van Eijk R."/>
            <person name="Schleper C."/>
            <person name="Guy L."/>
            <person name="Ettema T.J."/>
        </authorList>
    </citation>
    <scope>NUCLEOTIDE SEQUENCE</scope>
</reference>
<feature type="non-terminal residue" evidence="1">
    <location>
        <position position="28"/>
    </location>
</feature>
<name>A0A0F9DCV7_9ZZZZ</name>
<sequence length="28" mass="3187">MALKSYRLKLKKKGKKRKRTAVGDIVIG</sequence>
<proteinExistence type="predicted"/>
<gene>
    <name evidence="1" type="ORF">LCGC14_2214830</name>
</gene>
<evidence type="ECO:0000313" key="1">
    <source>
        <dbReference type="EMBL" id="KKL59484.1"/>
    </source>
</evidence>
<dbReference type="AlphaFoldDB" id="A0A0F9DCV7"/>
<accession>A0A0F9DCV7</accession>